<feature type="binding site" evidence="7">
    <location>
        <begin position="288"/>
        <end position="290"/>
    </location>
    <ligand>
        <name>substrate</name>
    </ligand>
</feature>
<dbReference type="GO" id="GO:0006046">
    <property type="term" value="P:N-acetylglucosamine catabolic process"/>
    <property type="evidence" value="ECO:0007669"/>
    <property type="project" value="TreeGrafter"/>
</dbReference>
<reference evidence="10 11" key="1">
    <citation type="submission" date="2018-10" db="EMBL/GenBank/DDBJ databases">
        <title>Genomic Encyclopedia of Archaeal and Bacterial Type Strains, Phase II (KMG-II): from individual species to whole genera.</title>
        <authorList>
            <person name="Goeker M."/>
        </authorList>
    </citation>
    <scope>NUCLEOTIDE SEQUENCE [LARGE SCALE GENOMIC DNA]</scope>
    <source>
        <strain evidence="10 11">DSM 14954</strain>
    </source>
</reference>
<feature type="binding site" evidence="7">
    <location>
        <position position="124"/>
    </location>
    <ligand>
        <name>substrate</name>
    </ligand>
</feature>
<keyword evidence="4 5" id="KW-0119">Carbohydrate metabolism</keyword>
<dbReference type="InterPro" id="IPR032466">
    <property type="entry name" value="Metal_Hydrolase"/>
</dbReference>
<dbReference type="OrthoDB" id="9776488at2"/>
<feature type="binding site" evidence="7">
    <location>
        <position position="209"/>
    </location>
    <ligand>
        <name>substrate</name>
    </ligand>
</feature>
<evidence type="ECO:0000256" key="1">
    <source>
        <dbReference type="ARBA" id="ARBA00010716"/>
    </source>
</evidence>
<proteinExistence type="inferred from homology"/>
<evidence type="ECO:0000256" key="6">
    <source>
        <dbReference type="PIRSR" id="PIRSR038994-1"/>
    </source>
</evidence>
<dbReference type="GO" id="GO:0008448">
    <property type="term" value="F:N-acetylglucosamine-6-phosphate deacetylase activity"/>
    <property type="evidence" value="ECO:0007669"/>
    <property type="project" value="InterPro"/>
</dbReference>
<evidence type="ECO:0000313" key="11">
    <source>
        <dbReference type="Proteomes" id="UP000278962"/>
    </source>
</evidence>
<evidence type="ECO:0000313" key="10">
    <source>
        <dbReference type="EMBL" id="RKQ87718.1"/>
    </source>
</evidence>
<organism evidence="10 11">
    <name type="scientific">Solirubrobacter pauli</name>
    <dbReference type="NCBI Taxonomy" id="166793"/>
    <lineage>
        <taxon>Bacteria</taxon>
        <taxon>Bacillati</taxon>
        <taxon>Actinomycetota</taxon>
        <taxon>Thermoleophilia</taxon>
        <taxon>Solirubrobacterales</taxon>
        <taxon>Solirubrobacteraceae</taxon>
        <taxon>Solirubrobacter</taxon>
    </lineage>
</organism>
<dbReference type="GO" id="GO:0046872">
    <property type="term" value="F:metal ion binding"/>
    <property type="evidence" value="ECO:0007669"/>
    <property type="project" value="UniProtKB-KW"/>
</dbReference>
<dbReference type="RefSeq" id="WP_121256511.1">
    <property type="nucleotide sequence ID" value="NZ_RBIL01000002.1"/>
</dbReference>
<dbReference type="SUPFAM" id="SSF51556">
    <property type="entry name" value="Metallo-dependent hydrolases"/>
    <property type="match status" value="1"/>
</dbReference>
<evidence type="ECO:0000256" key="2">
    <source>
        <dbReference type="ARBA" id="ARBA00022723"/>
    </source>
</evidence>
<feature type="active site" description="Proton donor/acceptor" evidence="6">
    <location>
        <position position="255"/>
    </location>
</feature>
<sequence>MRLGVSAALVDGTFVPGDVSVDGGSIVEVGLSGAGSGIAAPGFVDLQVNGFAGVDLMATDHEGYVRVGEALLATGTTAFQPTFVTAPESALLDALRKMPAGGIGARVLGAHLEGPFLSPRRAGVHDPAHLSAPDLALLRRLLDIAPVSQMTLAPELPGAFELVDELVARGVTVSAGHTDATAAEAHLGFDRGITTVTHLFNAMRPSTSRDPSVGFAALARHDVLVQMIVDLHHVAPDTVRVAWNAAGGRLALVTDAAPAAGMGDGEFVLGGRRIEAEDGVVRGPEGQLAGSALTMIEAVRNLHSLGVSLEAALTAASAVPARVAGRPDLGRLAPGAPADVVVLDDRLEIRQVLVDGRERVGGRS</sequence>
<dbReference type="PANTHER" id="PTHR11113">
    <property type="entry name" value="N-ACETYLGLUCOSAMINE-6-PHOSPHATE DEACETYLASE"/>
    <property type="match status" value="1"/>
</dbReference>
<feature type="binding site" evidence="8">
    <location>
        <position position="113"/>
    </location>
    <ligand>
        <name>Zn(2+)</name>
        <dbReference type="ChEBI" id="CHEBI:29105"/>
    </ligand>
</feature>
<comment type="cofactor">
    <cofactor evidence="8">
        <name>a divalent metal cation</name>
        <dbReference type="ChEBI" id="CHEBI:60240"/>
    </cofactor>
    <text evidence="8">Binds 1 divalent metal cation per subunit.</text>
</comment>
<evidence type="ECO:0000256" key="8">
    <source>
        <dbReference type="PIRSR" id="PIRSR038994-3"/>
    </source>
</evidence>
<evidence type="ECO:0000256" key="5">
    <source>
        <dbReference type="PIRNR" id="PIRNR038994"/>
    </source>
</evidence>
<comment type="caution">
    <text evidence="10">The sequence shown here is derived from an EMBL/GenBank/DDBJ whole genome shotgun (WGS) entry which is preliminary data.</text>
</comment>
<dbReference type="SUPFAM" id="SSF51338">
    <property type="entry name" value="Composite domain of metallo-dependent hydrolases"/>
    <property type="match status" value="1"/>
</dbReference>
<dbReference type="InterPro" id="IPR006680">
    <property type="entry name" value="Amidohydro-rel"/>
</dbReference>
<dbReference type="Pfam" id="PF01979">
    <property type="entry name" value="Amidohydro_1"/>
    <property type="match status" value="1"/>
</dbReference>
<dbReference type="InterPro" id="IPR011059">
    <property type="entry name" value="Metal-dep_hydrolase_composite"/>
</dbReference>
<dbReference type="InterPro" id="IPR003764">
    <property type="entry name" value="GlcNAc_6-P_deAcase"/>
</dbReference>
<keyword evidence="3 5" id="KW-0378">Hydrolase</keyword>
<dbReference type="EMBL" id="RBIL01000002">
    <property type="protein sequence ID" value="RKQ87718.1"/>
    <property type="molecule type" value="Genomic_DNA"/>
</dbReference>
<dbReference type="Gene3D" id="2.30.40.10">
    <property type="entry name" value="Urease, subunit C, domain 1"/>
    <property type="match status" value="1"/>
</dbReference>
<keyword evidence="2 8" id="KW-0479">Metal-binding</keyword>
<gene>
    <name evidence="10" type="ORF">C8N24_5746</name>
</gene>
<protein>
    <submittedName>
        <fullName evidence="10">N-acetylglucosamine 6-phosphate deacetylase</fullName>
    </submittedName>
</protein>
<dbReference type="AlphaFoldDB" id="A0A660L2R0"/>
<dbReference type="Gene3D" id="3.20.20.140">
    <property type="entry name" value="Metal-dependent hydrolases"/>
    <property type="match status" value="1"/>
</dbReference>
<dbReference type="PANTHER" id="PTHR11113:SF14">
    <property type="entry name" value="N-ACETYLGLUCOSAMINE-6-PHOSPHATE DEACETYLASE"/>
    <property type="match status" value="1"/>
</dbReference>
<feature type="binding site" evidence="8">
    <location>
        <position position="177"/>
    </location>
    <ligand>
        <name>Zn(2+)</name>
        <dbReference type="ChEBI" id="CHEBI:29105"/>
    </ligand>
</feature>
<comment type="similarity">
    <text evidence="1 5">Belongs to the metallo-dependent hydrolases superfamily. NagA family.</text>
</comment>
<dbReference type="PIRSF" id="PIRSF038994">
    <property type="entry name" value="NagA"/>
    <property type="match status" value="1"/>
</dbReference>
<dbReference type="Proteomes" id="UP000278962">
    <property type="component" value="Unassembled WGS sequence"/>
</dbReference>
<dbReference type="NCBIfam" id="TIGR00221">
    <property type="entry name" value="nagA"/>
    <property type="match status" value="1"/>
</dbReference>
<feature type="domain" description="Amidohydrolase-related" evidence="9">
    <location>
        <begin position="39"/>
        <end position="357"/>
    </location>
</feature>
<evidence type="ECO:0000256" key="3">
    <source>
        <dbReference type="ARBA" id="ARBA00022801"/>
    </source>
</evidence>
<name>A0A660L2R0_9ACTN</name>
<keyword evidence="11" id="KW-1185">Reference proteome</keyword>
<feature type="binding site" evidence="8">
    <location>
        <position position="198"/>
    </location>
    <ligand>
        <name>Zn(2+)</name>
        <dbReference type="ChEBI" id="CHEBI:29105"/>
    </ligand>
</feature>
<evidence type="ECO:0000256" key="4">
    <source>
        <dbReference type="ARBA" id="ARBA00023277"/>
    </source>
</evidence>
<feature type="binding site" evidence="7">
    <location>
        <begin position="201"/>
        <end position="202"/>
    </location>
    <ligand>
        <name>substrate</name>
    </ligand>
</feature>
<accession>A0A660L2R0</accession>
<evidence type="ECO:0000259" key="9">
    <source>
        <dbReference type="Pfam" id="PF01979"/>
    </source>
</evidence>
<evidence type="ECO:0000256" key="7">
    <source>
        <dbReference type="PIRSR" id="PIRSR038994-2"/>
    </source>
</evidence>
<feature type="binding site" evidence="7">
    <location>
        <position position="233"/>
    </location>
    <ligand>
        <name>substrate</name>
    </ligand>
</feature>